<dbReference type="Proteomes" id="UP000005316">
    <property type="component" value="Unassembled WGS sequence"/>
</dbReference>
<dbReference type="Pfam" id="PF04892">
    <property type="entry name" value="VanZ"/>
    <property type="match status" value="1"/>
</dbReference>
<feature type="transmembrane region" description="Helical" evidence="1">
    <location>
        <begin position="43"/>
        <end position="65"/>
    </location>
</feature>
<proteinExistence type="predicted"/>
<dbReference type="HOGENOM" id="CLU_042608_1_0_9"/>
<feature type="transmembrane region" description="Helical" evidence="1">
    <location>
        <begin position="141"/>
        <end position="159"/>
    </location>
</feature>
<feature type="transmembrane region" description="Helical" evidence="1">
    <location>
        <begin position="114"/>
        <end position="134"/>
    </location>
</feature>
<dbReference type="AlphaFoldDB" id="F9DMM9"/>
<dbReference type="OrthoDB" id="4822551at2"/>
<dbReference type="PANTHER" id="PTHR36834">
    <property type="entry name" value="MEMBRANE PROTEIN-RELATED"/>
    <property type="match status" value="1"/>
</dbReference>
<evidence type="ECO:0000313" key="3">
    <source>
        <dbReference type="EMBL" id="EGQ27951.1"/>
    </source>
</evidence>
<dbReference type="eggNOG" id="COG4767">
    <property type="taxonomic scope" value="Bacteria"/>
</dbReference>
<keyword evidence="1" id="KW-0472">Membrane</keyword>
<protein>
    <submittedName>
        <fullName evidence="3">VanZ/RDD domain protein</fullName>
    </submittedName>
</protein>
<feature type="transmembrane region" description="Helical" evidence="1">
    <location>
        <begin position="302"/>
        <end position="320"/>
    </location>
</feature>
<feature type="domain" description="VanZ-like" evidence="2">
    <location>
        <begin position="48"/>
        <end position="196"/>
    </location>
</feature>
<name>F9DMM9_9BACL</name>
<keyword evidence="1" id="KW-1133">Transmembrane helix</keyword>
<dbReference type="RefSeq" id="WP_009496557.1">
    <property type="nucleotide sequence ID" value="NZ_GL982997.1"/>
</dbReference>
<dbReference type="STRING" id="759851.SAMN04244570_0905"/>
<feature type="transmembrane region" description="Helical" evidence="1">
    <location>
        <begin position="255"/>
        <end position="273"/>
    </location>
</feature>
<comment type="caution">
    <text evidence="3">The sequence shown here is derived from an EMBL/GenBank/DDBJ whole genome shotgun (WGS) entry which is preliminary data.</text>
</comment>
<feature type="transmembrane region" description="Helical" evidence="1">
    <location>
        <begin position="179"/>
        <end position="200"/>
    </location>
</feature>
<feature type="transmembrane region" description="Helical" evidence="1">
    <location>
        <begin position="6"/>
        <end position="31"/>
    </location>
</feature>
<evidence type="ECO:0000313" key="4">
    <source>
        <dbReference type="Proteomes" id="UP000005316"/>
    </source>
</evidence>
<accession>F9DMM9</accession>
<gene>
    <name evidence="3" type="ORF">HMPREF9372_0059</name>
</gene>
<evidence type="ECO:0000259" key="2">
    <source>
        <dbReference type="Pfam" id="PF04892"/>
    </source>
</evidence>
<dbReference type="InterPro" id="IPR006976">
    <property type="entry name" value="VanZ-like"/>
</dbReference>
<feature type="transmembrane region" description="Helical" evidence="1">
    <location>
        <begin position="326"/>
        <end position="352"/>
    </location>
</feature>
<keyword evidence="1" id="KW-0812">Transmembrane</keyword>
<dbReference type="PANTHER" id="PTHR36834:SF1">
    <property type="entry name" value="INTEGRAL MEMBRANE PROTEIN"/>
    <property type="match status" value="1"/>
</dbReference>
<sequence length="386" mass="44604">MQSYLMPIFIAGVVFVFLAVLLTLPFSIFQYRKYGYFSFWKTALLVSFIFYSLSAYFLVIFPMPFSFQNCGEVPPGKILVQTRPFQFIRDIQREVNFHWTVPSTYANLLSAPSFYVRFFNVLLLVPLGVYIRYFFKNREKWQYAALMGFGVSLFFEITQRTAVFDLFACPYRVFDVDDLLANTAGAALCFLIAPLFLMFIPSKDALDRQEQFYDGQQQATFGAQLFEVLLNVMVAKLLANLISPLFAPTSTLGKALIFAVAFYFLIVILPAVWRGQTIGGKIIRARLIAIKGSQFRRYNRRFWILYMPFLFSATSRVLTSEMKDDIILNLAAFGLAGFSLLVWLVFIGHLLVRWGKKDDMPFYNRYAGVMVERMGKRMDGERNKYI</sequence>
<evidence type="ECO:0000256" key="1">
    <source>
        <dbReference type="SAM" id="Phobius"/>
    </source>
</evidence>
<feature type="transmembrane region" description="Helical" evidence="1">
    <location>
        <begin position="221"/>
        <end position="243"/>
    </location>
</feature>
<organism evidence="3 4">
    <name type="scientific">Sporosarcina newyorkensis 2681</name>
    <dbReference type="NCBI Taxonomy" id="1027292"/>
    <lineage>
        <taxon>Bacteria</taxon>
        <taxon>Bacillati</taxon>
        <taxon>Bacillota</taxon>
        <taxon>Bacilli</taxon>
        <taxon>Bacillales</taxon>
        <taxon>Caryophanaceae</taxon>
        <taxon>Sporosarcina</taxon>
    </lineage>
</organism>
<dbReference type="InterPro" id="IPR053150">
    <property type="entry name" value="Teicoplanin_resist-assoc"/>
</dbReference>
<dbReference type="EMBL" id="AFPZ01000002">
    <property type="protein sequence ID" value="EGQ27951.1"/>
    <property type="molecule type" value="Genomic_DNA"/>
</dbReference>
<reference evidence="3 4" key="1">
    <citation type="submission" date="2011-04" db="EMBL/GenBank/DDBJ databases">
        <authorList>
            <person name="Muzny D."/>
            <person name="Qin X."/>
            <person name="Deng J."/>
            <person name="Jiang H."/>
            <person name="Liu Y."/>
            <person name="Qu J."/>
            <person name="Song X.-Z."/>
            <person name="Zhang L."/>
            <person name="Thornton R."/>
            <person name="Coyle M."/>
            <person name="Francisco L."/>
            <person name="Jackson L."/>
            <person name="Javaid M."/>
            <person name="Korchina V."/>
            <person name="Kovar C."/>
            <person name="Mata R."/>
            <person name="Mathew T."/>
            <person name="Ngo R."/>
            <person name="Nguyen L."/>
            <person name="Nguyen N."/>
            <person name="Okwuonu G."/>
            <person name="Ongeri F."/>
            <person name="Pham C."/>
            <person name="Simmons D."/>
            <person name="Wilczek-Boney K."/>
            <person name="Hale W."/>
            <person name="Jakkamsetti A."/>
            <person name="Pham P."/>
            <person name="Ruth R."/>
            <person name="San Lucas F."/>
            <person name="Warren J."/>
            <person name="Zhang J."/>
            <person name="Zhao Z."/>
            <person name="Zhou C."/>
            <person name="Zhu D."/>
            <person name="Lee S."/>
            <person name="Bess C."/>
            <person name="Blankenburg K."/>
            <person name="Forbes L."/>
            <person name="Fu Q."/>
            <person name="Gubbala S."/>
            <person name="Hirani K."/>
            <person name="Jayaseelan J.C."/>
            <person name="Lara F."/>
            <person name="Munidasa M."/>
            <person name="Palculict T."/>
            <person name="Patil S."/>
            <person name="Pu L.-L."/>
            <person name="Saada N."/>
            <person name="Tang L."/>
            <person name="Weissenberger G."/>
            <person name="Zhu Y."/>
            <person name="Hemphill L."/>
            <person name="Shang Y."/>
            <person name="Youmans B."/>
            <person name="Ayvaz T."/>
            <person name="Ross M."/>
            <person name="Santibanez J."/>
            <person name="Aqrawi P."/>
            <person name="Gross S."/>
            <person name="Joshi V."/>
            <person name="Fowler G."/>
            <person name="Nazareth L."/>
            <person name="Reid J."/>
            <person name="Worley K."/>
            <person name="Petrosino J."/>
            <person name="Highlander S."/>
            <person name="Gibbs R."/>
        </authorList>
    </citation>
    <scope>NUCLEOTIDE SEQUENCE [LARGE SCALE GENOMIC DNA]</scope>
    <source>
        <strain evidence="3 4">2681</strain>
    </source>
</reference>